<dbReference type="AlphaFoldDB" id="A0AAE0YJV2"/>
<comment type="caution">
    <text evidence="1">The sequence shown here is derived from an EMBL/GenBank/DDBJ whole genome shotgun (WGS) entry which is preliminary data.</text>
</comment>
<evidence type="ECO:0000313" key="1">
    <source>
        <dbReference type="EMBL" id="KAK3747529.1"/>
    </source>
</evidence>
<accession>A0AAE0YJV2</accession>
<dbReference type="Proteomes" id="UP001283361">
    <property type="component" value="Unassembled WGS sequence"/>
</dbReference>
<name>A0AAE0YJV2_9GAST</name>
<evidence type="ECO:0000313" key="2">
    <source>
        <dbReference type="Proteomes" id="UP001283361"/>
    </source>
</evidence>
<proteinExistence type="predicted"/>
<protein>
    <submittedName>
        <fullName evidence="1">Uncharacterized protein</fullName>
    </submittedName>
</protein>
<sequence>MSHHILRGKSDGRVDQFHLYDHYIIRCHIGEIIDSPVKDVLPLLIHTSFPESLLLRWLVRCKVISVFSTVKQDIAESIRPKTDN</sequence>
<keyword evidence="2" id="KW-1185">Reference proteome</keyword>
<reference evidence="1" key="1">
    <citation type="journal article" date="2023" name="G3 (Bethesda)">
        <title>A reference genome for the long-term kleptoplast-retaining sea slug Elysia crispata morphotype clarki.</title>
        <authorList>
            <person name="Eastman K.E."/>
            <person name="Pendleton A.L."/>
            <person name="Shaikh M.A."/>
            <person name="Suttiyut T."/>
            <person name="Ogas R."/>
            <person name="Tomko P."/>
            <person name="Gavelis G."/>
            <person name="Widhalm J.R."/>
            <person name="Wisecaver J.H."/>
        </authorList>
    </citation>
    <scope>NUCLEOTIDE SEQUENCE</scope>
    <source>
        <strain evidence="1">ECLA1</strain>
    </source>
</reference>
<organism evidence="1 2">
    <name type="scientific">Elysia crispata</name>
    <name type="common">lettuce slug</name>
    <dbReference type="NCBI Taxonomy" id="231223"/>
    <lineage>
        <taxon>Eukaryota</taxon>
        <taxon>Metazoa</taxon>
        <taxon>Spiralia</taxon>
        <taxon>Lophotrochozoa</taxon>
        <taxon>Mollusca</taxon>
        <taxon>Gastropoda</taxon>
        <taxon>Heterobranchia</taxon>
        <taxon>Euthyneura</taxon>
        <taxon>Panpulmonata</taxon>
        <taxon>Sacoglossa</taxon>
        <taxon>Placobranchoidea</taxon>
        <taxon>Plakobranchidae</taxon>
        <taxon>Elysia</taxon>
    </lineage>
</organism>
<gene>
    <name evidence="1" type="ORF">RRG08_030062</name>
</gene>
<dbReference type="EMBL" id="JAWDGP010006081">
    <property type="protein sequence ID" value="KAK3747529.1"/>
    <property type="molecule type" value="Genomic_DNA"/>
</dbReference>